<evidence type="ECO:0000313" key="2">
    <source>
        <dbReference type="EMBL" id="NEM98506.1"/>
    </source>
</evidence>
<dbReference type="InterPro" id="IPR014710">
    <property type="entry name" value="RmlC-like_jellyroll"/>
</dbReference>
<dbReference type="AlphaFoldDB" id="A0A6B3LW32"/>
<keyword evidence="3" id="KW-1185">Reference proteome</keyword>
<dbReference type="Pfam" id="PF00027">
    <property type="entry name" value="cNMP_binding"/>
    <property type="match status" value="1"/>
</dbReference>
<proteinExistence type="predicted"/>
<dbReference type="InterPro" id="IPR000595">
    <property type="entry name" value="cNMP-bd_dom"/>
</dbReference>
<gene>
    <name evidence="2" type="ORF">GXP69_12445</name>
</gene>
<name>A0A6B3LW32_9BACT</name>
<feature type="domain" description="Cyclic nucleotide-binding" evidence="1">
    <location>
        <begin position="11"/>
        <end position="113"/>
    </location>
</feature>
<sequence>MENEIINFITGYISLTAEEVNIIKEQNLIKSYKKGTVLLSEGEFATECYFVLKGCIRSYYLIDGEEKTTEFYTENQSIRPVSYITNQPSEYYLACLEDCVVAIGSTERNKRLIEKLPRLESMIMQMNGDLLVQNQVSFDNFKHLSPEMRYLKLLETRADLFDRVPLYHLATYLGITAVSLSRMRKRISKSSTD</sequence>
<dbReference type="SUPFAM" id="SSF51206">
    <property type="entry name" value="cAMP-binding domain-like"/>
    <property type="match status" value="1"/>
</dbReference>
<dbReference type="CDD" id="cd00038">
    <property type="entry name" value="CAP_ED"/>
    <property type="match status" value="1"/>
</dbReference>
<dbReference type="RefSeq" id="WP_163915398.1">
    <property type="nucleotide sequence ID" value="NZ_JAAGWD010000005.1"/>
</dbReference>
<evidence type="ECO:0000259" key="1">
    <source>
        <dbReference type="PROSITE" id="PS50042"/>
    </source>
</evidence>
<organism evidence="2 3">
    <name type="scientific">Pontibacter burrus</name>
    <dbReference type="NCBI Taxonomy" id="2704466"/>
    <lineage>
        <taxon>Bacteria</taxon>
        <taxon>Pseudomonadati</taxon>
        <taxon>Bacteroidota</taxon>
        <taxon>Cytophagia</taxon>
        <taxon>Cytophagales</taxon>
        <taxon>Hymenobacteraceae</taxon>
        <taxon>Pontibacter</taxon>
    </lineage>
</organism>
<reference evidence="2 3" key="1">
    <citation type="submission" date="2020-02" db="EMBL/GenBank/DDBJ databases">
        <authorList>
            <person name="Kim M.K."/>
        </authorList>
    </citation>
    <scope>NUCLEOTIDE SEQUENCE [LARGE SCALE GENOMIC DNA]</scope>
    <source>
        <strain evidence="2 3">BT327</strain>
    </source>
</reference>
<accession>A0A6B3LW32</accession>
<dbReference type="Gene3D" id="2.60.120.10">
    <property type="entry name" value="Jelly Rolls"/>
    <property type="match status" value="1"/>
</dbReference>
<evidence type="ECO:0000313" key="3">
    <source>
        <dbReference type="Proteomes" id="UP000474777"/>
    </source>
</evidence>
<comment type="caution">
    <text evidence="2">The sequence shown here is derived from an EMBL/GenBank/DDBJ whole genome shotgun (WGS) entry which is preliminary data.</text>
</comment>
<dbReference type="Proteomes" id="UP000474777">
    <property type="component" value="Unassembled WGS sequence"/>
</dbReference>
<dbReference type="InterPro" id="IPR018490">
    <property type="entry name" value="cNMP-bd_dom_sf"/>
</dbReference>
<protein>
    <submittedName>
        <fullName evidence="2">Crp/Fnr family transcriptional regulator</fullName>
    </submittedName>
</protein>
<dbReference type="PROSITE" id="PS50042">
    <property type="entry name" value="CNMP_BINDING_3"/>
    <property type="match status" value="1"/>
</dbReference>
<dbReference type="EMBL" id="JAAGWD010000005">
    <property type="protein sequence ID" value="NEM98506.1"/>
    <property type="molecule type" value="Genomic_DNA"/>
</dbReference>